<evidence type="ECO:0000259" key="7">
    <source>
        <dbReference type="Pfam" id="PF05699"/>
    </source>
</evidence>
<dbReference type="SUPFAM" id="SSF53098">
    <property type="entry name" value="Ribonuclease H-like"/>
    <property type="match status" value="1"/>
</dbReference>
<evidence type="ECO:0000256" key="1">
    <source>
        <dbReference type="ARBA" id="ARBA00004123"/>
    </source>
</evidence>
<evidence type="ECO:0000256" key="3">
    <source>
        <dbReference type="ARBA" id="ARBA00022771"/>
    </source>
</evidence>
<proteinExistence type="predicted"/>
<keyword evidence="4" id="KW-0862">Zinc</keyword>
<dbReference type="AlphaFoldDB" id="A0A284RSP8"/>
<keyword evidence="3" id="KW-0863">Zinc-finger</keyword>
<dbReference type="GO" id="GO:0008270">
    <property type="term" value="F:zinc ion binding"/>
    <property type="evidence" value="ECO:0007669"/>
    <property type="project" value="UniProtKB-KW"/>
</dbReference>
<keyword evidence="5" id="KW-0539">Nucleus</keyword>
<evidence type="ECO:0000313" key="8">
    <source>
        <dbReference type="EMBL" id="SJL11776.1"/>
    </source>
</evidence>
<dbReference type="GO" id="GO:0005634">
    <property type="term" value="C:nucleus"/>
    <property type="evidence" value="ECO:0007669"/>
    <property type="project" value="UniProtKB-SubCell"/>
</dbReference>
<dbReference type="InterPro" id="IPR012337">
    <property type="entry name" value="RNaseH-like_sf"/>
</dbReference>
<feature type="compositionally biased region" description="Low complexity" evidence="6">
    <location>
        <begin position="283"/>
        <end position="294"/>
    </location>
</feature>
<evidence type="ECO:0000256" key="6">
    <source>
        <dbReference type="SAM" id="MobiDB-lite"/>
    </source>
</evidence>
<name>A0A284RSP8_ARMOS</name>
<evidence type="ECO:0000256" key="2">
    <source>
        <dbReference type="ARBA" id="ARBA00022723"/>
    </source>
</evidence>
<feature type="region of interest" description="Disordered" evidence="6">
    <location>
        <begin position="283"/>
        <end position="303"/>
    </location>
</feature>
<dbReference type="EMBL" id="FUEG01000015">
    <property type="protein sequence ID" value="SJL11776.1"/>
    <property type="molecule type" value="Genomic_DNA"/>
</dbReference>
<dbReference type="Proteomes" id="UP000219338">
    <property type="component" value="Unassembled WGS sequence"/>
</dbReference>
<protein>
    <recommendedName>
        <fullName evidence="7">HAT C-terminal dimerisation domain-containing protein</fullName>
    </recommendedName>
</protein>
<dbReference type="InterPro" id="IPR008906">
    <property type="entry name" value="HATC_C_dom"/>
</dbReference>
<organism evidence="8 9">
    <name type="scientific">Armillaria ostoyae</name>
    <name type="common">Armillaria root rot fungus</name>
    <dbReference type="NCBI Taxonomy" id="47428"/>
    <lineage>
        <taxon>Eukaryota</taxon>
        <taxon>Fungi</taxon>
        <taxon>Dikarya</taxon>
        <taxon>Basidiomycota</taxon>
        <taxon>Agaricomycotina</taxon>
        <taxon>Agaricomycetes</taxon>
        <taxon>Agaricomycetidae</taxon>
        <taxon>Agaricales</taxon>
        <taxon>Marasmiineae</taxon>
        <taxon>Physalacriaceae</taxon>
        <taxon>Armillaria</taxon>
    </lineage>
</organism>
<feature type="domain" description="HAT C-terminal dimerisation" evidence="7">
    <location>
        <begin position="320"/>
        <end position="399"/>
    </location>
</feature>
<accession>A0A284RSP8</accession>
<comment type="subcellular location">
    <subcellularLocation>
        <location evidence="1">Nucleus</location>
    </subcellularLocation>
</comment>
<keyword evidence="9" id="KW-1185">Reference proteome</keyword>
<dbReference type="PANTHER" id="PTHR46481">
    <property type="entry name" value="ZINC FINGER BED DOMAIN-CONTAINING PROTEIN 4"/>
    <property type="match status" value="1"/>
</dbReference>
<dbReference type="STRING" id="47428.A0A284RSP8"/>
<dbReference type="InterPro" id="IPR052035">
    <property type="entry name" value="ZnF_BED_domain_contain"/>
</dbReference>
<evidence type="ECO:0000313" key="9">
    <source>
        <dbReference type="Proteomes" id="UP000219338"/>
    </source>
</evidence>
<dbReference type="PANTHER" id="PTHR46481:SF10">
    <property type="entry name" value="ZINC FINGER BED DOMAIN-CONTAINING PROTEIN 39"/>
    <property type="match status" value="1"/>
</dbReference>
<dbReference type="GO" id="GO:0046983">
    <property type="term" value="F:protein dimerization activity"/>
    <property type="evidence" value="ECO:0007669"/>
    <property type="project" value="InterPro"/>
</dbReference>
<dbReference type="Pfam" id="PF05699">
    <property type="entry name" value="Dimer_Tnp_hAT"/>
    <property type="match status" value="1"/>
</dbReference>
<dbReference type="OrthoDB" id="1607513at2759"/>
<evidence type="ECO:0000256" key="4">
    <source>
        <dbReference type="ARBA" id="ARBA00022833"/>
    </source>
</evidence>
<evidence type="ECO:0000256" key="5">
    <source>
        <dbReference type="ARBA" id="ARBA00023242"/>
    </source>
</evidence>
<sequence>MSQLLEGIGAITRAVSKKAAGQAMAYQEAVTLPVDRSLDDDAVAQDDEEEDIDDTDFDASVIRKLRKIVQTVRSSPQRHQAWFKEARYMLREWVDGFIDTALMLILDVRTRWSSTHQMLRQVIEYRDVVDSYVSRNRELHTCEMSASDWDNVSMVTGWLKTFRSATTEMSTSKKPMLSTTHAVFRGLQDEIKSILTHLPNSTPPEIKKGLTDAHLKLSDYYSKFDKSPFYIWSALLDPHINYAALKEDYADDASLDVYLESSKQSLQCHYQDHYATVTLPTAPSTSSLSTTSTTGPFGQHSPQKSFMARYKKSASTVTNELERYFQYPPEDFDHCDPVQWWYKRRQDMPNLYQLARDIMTIPGSAVSVEHIFSSGRDSVSLRRSRLLPETIRTLMLVKHRLRKARDAIDIVLDDD</sequence>
<dbReference type="OMA" id="CEMSASD"/>
<reference evidence="9" key="1">
    <citation type="journal article" date="2017" name="Nat. Ecol. Evol.">
        <title>Genome expansion and lineage-specific genetic innovations in the forest pathogenic fungi Armillaria.</title>
        <authorList>
            <person name="Sipos G."/>
            <person name="Prasanna A.N."/>
            <person name="Walter M.C."/>
            <person name="O'Connor E."/>
            <person name="Balint B."/>
            <person name="Krizsan K."/>
            <person name="Kiss B."/>
            <person name="Hess J."/>
            <person name="Varga T."/>
            <person name="Slot J."/>
            <person name="Riley R."/>
            <person name="Boka B."/>
            <person name="Rigling D."/>
            <person name="Barry K."/>
            <person name="Lee J."/>
            <person name="Mihaltcheva S."/>
            <person name="LaButti K."/>
            <person name="Lipzen A."/>
            <person name="Waldron R."/>
            <person name="Moloney N.M."/>
            <person name="Sperisen C."/>
            <person name="Kredics L."/>
            <person name="Vagvoelgyi C."/>
            <person name="Patrignani A."/>
            <person name="Fitzpatrick D."/>
            <person name="Nagy I."/>
            <person name="Doyle S."/>
            <person name="Anderson J.B."/>
            <person name="Grigoriev I.V."/>
            <person name="Gueldener U."/>
            <person name="Muensterkoetter M."/>
            <person name="Nagy L.G."/>
        </authorList>
    </citation>
    <scope>NUCLEOTIDE SEQUENCE [LARGE SCALE GENOMIC DNA]</scope>
    <source>
        <strain evidence="9">C18/9</strain>
    </source>
</reference>
<keyword evidence="2" id="KW-0479">Metal-binding</keyword>
<gene>
    <name evidence="8" type="ORF">ARMOST_15185</name>
</gene>